<dbReference type="Proteomes" id="UP001054902">
    <property type="component" value="Unassembled WGS sequence"/>
</dbReference>
<feature type="region of interest" description="Disordered" evidence="1">
    <location>
        <begin position="94"/>
        <end position="125"/>
    </location>
</feature>
<protein>
    <submittedName>
        <fullName evidence="2">Uncharacterized protein</fullName>
    </submittedName>
</protein>
<keyword evidence="3" id="KW-1185">Reference proteome</keyword>
<name>A0AAD3H7K5_9STRA</name>
<sequence>MRGTSKVNLPSWARYYEPLEGYDDTSLSKEEYELRHHAYQCTAQKLNMCYESTLTGKGLYSATSDEDSSSTVTSKQNDAMTGPLESFFVQFQPKHSSDVKSSSTVESSSNNSKRRKREADISNHKDQLSEYSLENYIQDLCTESRFQHDPTILPIAIITSPTTSIQDRSQVVQMIQKQFLHANYPGESRKRNLIHSSPKLLPAVCRISTAHANLYRDHGECIKSILEQCISQESNPYPYKYLLQKRNARSFLGGYSQRLMEYASITKEKKSIIVIFENMEEQENMSSGTSKSYSLEEGKGFILIEKVMGILKDLREIGIPICVTIVCTELGRERVVERLDWIGGEFAVGTMVKDFFVKSGNSDEIMLEKLQEDIINDYVENLYKDFEFPFAIDSSILDEMKRNFVQYHGSLAEFVLQLKKVMAKKFVEKGSFLALLGCEDFKKSCGMNALWYCSDERARNLILSNWKVNLNSRKEVMQELLTLKEDFQFWSKVCQLLNFVRLFIGKRKGSSLTSSVYAKSILTIGHCVNRSNEFVFILEQFYDHIRQLPIGDLIALIASCIKQVKSSSSINEAEKDTTLNQIESLDCNQSWLDELMLHFKSHLCLLVTTLEESKDESNADSSKIYLHDLRESLIEGLHKSFWRGQKERNSRSDNFLSFSFYKLNDNPLVTTYLTSEKIQLRRNIAGSISLPKSLDDDQAFDLCLVFKTMDSRIKSINEWFEEYIERVFSYVSEGDSIDKQDLIHRFTFALYQLIYTGFLVKSRRRDNACEKAAMCWALGS</sequence>
<gene>
    <name evidence="2" type="ORF">CTEN210_09370</name>
</gene>
<feature type="compositionally biased region" description="Low complexity" evidence="1">
    <location>
        <begin position="99"/>
        <end position="111"/>
    </location>
</feature>
<accession>A0AAD3H7K5</accession>
<dbReference type="EMBL" id="BLLK01000046">
    <property type="protein sequence ID" value="GFH52894.1"/>
    <property type="molecule type" value="Genomic_DNA"/>
</dbReference>
<evidence type="ECO:0000256" key="1">
    <source>
        <dbReference type="SAM" id="MobiDB-lite"/>
    </source>
</evidence>
<reference evidence="2 3" key="1">
    <citation type="journal article" date="2021" name="Sci. Rep.">
        <title>The genome of the diatom Chaetoceros tenuissimus carries an ancient integrated fragment of an extant virus.</title>
        <authorList>
            <person name="Hongo Y."/>
            <person name="Kimura K."/>
            <person name="Takaki Y."/>
            <person name="Yoshida Y."/>
            <person name="Baba S."/>
            <person name="Kobayashi G."/>
            <person name="Nagasaki K."/>
            <person name="Hano T."/>
            <person name="Tomaru Y."/>
        </authorList>
    </citation>
    <scope>NUCLEOTIDE SEQUENCE [LARGE SCALE GENOMIC DNA]</scope>
    <source>
        <strain evidence="2 3">NIES-3715</strain>
    </source>
</reference>
<comment type="caution">
    <text evidence="2">The sequence shown here is derived from an EMBL/GenBank/DDBJ whole genome shotgun (WGS) entry which is preliminary data.</text>
</comment>
<proteinExistence type="predicted"/>
<organism evidence="2 3">
    <name type="scientific">Chaetoceros tenuissimus</name>
    <dbReference type="NCBI Taxonomy" id="426638"/>
    <lineage>
        <taxon>Eukaryota</taxon>
        <taxon>Sar</taxon>
        <taxon>Stramenopiles</taxon>
        <taxon>Ochrophyta</taxon>
        <taxon>Bacillariophyta</taxon>
        <taxon>Coscinodiscophyceae</taxon>
        <taxon>Chaetocerotophycidae</taxon>
        <taxon>Chaetocerotales</taxon>
        <taxon>Chaetocerotaceae</taxon>
        <taxon>Chaetoceros</taxon>
    </lineage>
</organism>
<dbReference type="AlphaFoldDB" id="A0AAD3H7K5"/>
<evidence type="ECO:0000313" key="3">
    <source>
        <dbReference type="Proteomes" id="UP001054902"/>
    </source>
</evidence>
<evidence type="ECO:0000313" key="2">
    <source>
        <dbReference type="EMBL" id="GFH52894.1"/>
    </source>
</evidence>